<dbReference type="AlphaFoldDB" id="A0A835ACV7"/>
<dbReference type="PANTHER" id="PTHR34835">
    <property type="entry name" value="OS07G0283600 PROTEIN-RELATED"/>
    <property type="match status" value="1"/>
</dbReference>
<sequence>MAMRSGGHGSMVPTRSRSRSVIKQHVQAEIALRSSSTKAGDEHKVLIQTAFSMTALDHVCSKLSDEKKEIVCSIGFGSLLSLPWQTKISRQIVFWIMRHMDLENGAILVGDGAMVRFTEEDVNLVLGIPCKGKVVLDENYSTAIVASKIKSLLMLGPENEMSITTVQSIVMREYSRKMTPREREAFKIAFVIYIDACFLWPRGQAAKPNQGIYKHLVDTSSMQDINWCAYVIRGVKESAAKVFYLDNLDFGVINTSHRLVPRAREYTYPVLKKLVAADKNDNIGTGISSFGRTKVLRADDEVMYKRKFAVATEVEGLDTKENDTMIKSSVMDATRIMTNWVAFVEKITCESTKQLLQIARRIEEAKNQDQSLLDRGANTRGCMRVEDVASSSNAVTTPPASGSQPAIINHETPAYSNKEFSPEIDGSDVSEDYSISPEICAPNVRDSQGLTDSDDTRLRYGIEDERRTDMSYWSWSTNREIEGEETMRLELAMFDHFGGSPDALAFATPVEDDGCPEDSCNYIVKVNGIEFNAALLQPTTTIGMSPFAVDLTHPDAPFSSVLTLYKCLMETSGEDKDRTWFLHYDPIEVRLEGRAIQMMFASDVDFNKQVVTAITRLYHTMDDDIYACYAEKRCRHFLPPGFAVSSKHCWY</sequence>
<gene>
    <name evidence="2" type="ORF">HU200_058237</name>
</gene>
<organism evidence="2 3">
    <name type="scientific">Digitaria exilis</name>
    <dbReference type="NCBI Taxonomy" id="1010633"/>
    <lineage>
        <taxon>Eukaryota</taxon>
        <taxon>Viridiplantae</taxon>
        <taxon>Streptophyta</taxon>
        <taxon>Embryophyta</taxon>
        <taxon>Tracheophyta</taxon>
        <taxon>Spermatophyta</taxon>
        <taxon>Magnoliopsida</taxon>
        <taxon>Liliopsida</taxon>
        <taxon>Poales</taxon>
        <taxon>Poaceae</taxon>
        <taxon>PACMAD clade</taxon>
        <taxon>Panicoideae</taxon>
        <taxon>Panicodae</taxon>
        <taxon>Paniceae</taxon>
        <taxon>Anthephorinae</taxon>
        <taxon>Digitaria</taxon>
    </lineage>
</organism>
<evidence type="ECO:0000313" key="2">
    <source>
        <dbReference type="EMBL" id="KAF8659775.1"/>
    </source>
</evidence>
<comment type="caution">
    <text evidence="2">The sequence shown here is derived from an EMBL/GenBank/DDBJ whole genome shotgun (WGS) entry which is preliminary data.</text>
</comment>
<reference evidence="2" key="1">
    <citation type="submission" date="2020-07" db="EMBL/GenBank/DDBJ databases">
        <title>Genome sequence and genetic diversity analysis of an under-domesticated orphan crop, white fonio (Digitaria exilis).</title>
        <authorList>
            <person name="Bennetzen J.L."/>
            <person name="Chen S."/>
            <person name="Ma X."/>
            <person name="Wang X."/>
            <person name="Yssel A.E.J."/>
            <person name="Chaluvadi S.R."/>
            <person name="Johnson M."/>
            <person name="Gangashetty P."/>
            <person name="Hamidou F."/>
            <person name="Sanogo M.D."/>
            <person name="Zwaenepoel A."/>
            <person name="Wallace J."/>
            <person name="Van De Peer Y."/>
            <person name="Van Deynze A."/>
        </authorList>
    </citation>
    <scope>NUCLEOTIDE SEQUENCE</scope>
    <source>
        <tissue evidence="2">Leaves</tissue>
    </source>
</reference>
<evidence type="ECO:0000313" key="3">
    <source>
        <dbReference type="Proteomes" id="UP000636709"/>
    </source>
</evidence>
<proteinExistence type="predicted"/>
<dbReference type="PANTHER" id="PTHR34835:SF69">
    <property type="entry name" value="UBIQUITIN-LIKE PROTEASE FAMILY PROFILE DOMAIN-CONTAINING PROTEIN"/>
    <property type="match status" value="1"/>
</dbReference>
<accession>A0A835ACV7</accession>
<evidence type="ECO:0000256" key="1">
    <source>
        <dbReference type="SAM" id="MobiDB-lite"/>
    </source>
</evidence>
<feature type="region of interest" description="Disordered" evidence="1">
    <location>
        <begin position="413"/>
        <end position="432"/>
    </location>
</feature>
<name>A0A835ACV7_9POAL</name>
<feature type="region of interest" description="Disordered" evidence="1">
    <location>
        <begin position="1"/>
        <end position="20"/>
    </location>
</feature>
<dbReference type="EMBL" id="JACEFO010002453">
    <property type="protein sequence ID" value="KAF8659775.1"/>
    <property type="molecule type" value="Genomic_DNA"/>
</dbReference>
<dbReference type="Proteomes" id="UP000636709">
    <property type="component" value="Unassembled WGS sequence"/>
</dbReference>
<keyword evidence="3" id="KW-1185">Reference proteome</keyword>
<protein>
    <submittedName>
        <fullName evidence="2">Uncharacterized protein</fullName>
    </submittedName>
</protein>
<dbReference type="OrthoDB" id="693469at2759"/>